<protein>
    <submittedName>
        <fullName evidence="2">Uncharacterized protein</fullName>
    </submittedName>
</protein>
<sequence>MKRRNQKLWGRLGGGGGQGWKAKRARPDCGWRGGAEPVVRWSHAEAMKKSPAGGGDAVVAGGSGGWARGVLGPGKAGLGGPSCGSGGFWTSWSEAAAPAKAAGTATCGGKGVQMWDWTEPDAEKARPWGAGVGEAGGAEEDVVYEWRWTEAVSPEILALVLRGRVAADEVARGVALVCRAWRQAAASPDMWGDVDIEAWCRRVNCRARADAAVRRLVARAQGTLRRLSAYRVGDASLAYVAASGRLLNVLQIPMSEITDQTVEKHAECLPALKVLDISNCLNITSRGIEALGWHCKLLIQLKRNMPPPDPPLGNNTAAKVVEEEALAVANTMPVLEQLELAYGLFSDLALNAILNKCPLLRALDILGCWNVRLDGDIEDRCCALESFREPWEPEYSTDSSSGGDYDDNNTDSGDSQGSV</sequence>
<dbReference type="Proteomes" id="UP000298652">
    <property type="component" value="Chromosome 7"/>
</dbReference>
<evidence type="ECO:0000313" key="3">
    <source>
        <dbReference type="Proteomes" id="UP000298652"/>
    </source>
</evidence>
<name>A0A4U6TT28_SETVI</name>
<dbReference type="PANTHER" id="PTHR38926:SF81">
    <property type="entry name" value="F-BOX DOMAIN-CONTAINING PROTEIN"/>
    <property type="match status" value="1"/>
</dbReference>
<dbReference type="InterPro" id="IPR032675">
    <property type="entry name" value="LRR_dom_sf"/>
</dbReference>
<reference evidence="2" key="1">
    <citation type="submission" date="2019-03" db="EMBL/GenBank/DDBJ databases">
        <title>WGS assembly of Setaria viridis.</title>
        <authorList>
            <person name="Huang P."/>
            <person name="Jenkins J."/>
            <person name="Grimwood J."/>
            <person name="Barry K."/>
            <person name="Healey A."/>
            <person name="Mamidi S."/>
            <person name="Sreedasyam A."/>
            <person name="Shu S."/>
            <person name="Feldman M."/>
            <person name="Wu J."/>
            <person name="Yu Y."/>
            <person name="Chen C."/>
            <person name="Johnson J."/>
            <person name="Rokhsar D."/>
            <person name="Baxter I."/>
            <person name="Schmutz J."/>
            <person name="Brutnell T."/>
            <person name="Kellogg E."/>
        </authorList>
    </citation>
    <scope>NUCLEOTIDE SEQUENCE [LARGE SCALE GENOMIC DNA]</scope>
</reference>
<organism evidence="2 3">
    <name type="scientific">Setaria viridis</name>
    <name type="common">Green bristlegrass</name>
    <name type="synonym">Setaria italica subsp. viridis</name>
    <dbReference type="NCBI Taxonomy" id="4556"/>
    <lineage>
        <taxon>Eukaryota</taxon>
        <taxon>Viridiplantae</taxon>
        <taxon>Streptophyta</taxon>
        <taxon>Embryophyta</taxon>
        <taxon>Tracheophyta</taxon>
        <taxon>Spermatophyta</taxon>
        <taxon>Magnoliopsida</taxon>
        <taxon>Liliopsida</taxon>
        <taxon>Poales</taxon>
        <taxon>Poaceae</taxon>
        <taxon>PACMAD clade</taxon>
        <taxon>Panicoideae</taxon>
        <taxon>Panicodae</taxon>
        <taxon>Paniceae</taxon>
        <taxon>Cenchrinae</taxon>
        <taxon>Setaria</taxon>
    </lineage>
</organism>
<gene>
    <name evidence="2" type="ORF">SEVIR_7G124300v2</name>
</gene>
<evidence type="ECO:0000256" key="1">
    <source>
        <dbReference type="SAM" id="MobiDB-lite"/>
    </source>
</evidence>
<dbReference type="PANTHER" id="PTHR38926">
    <property type="entry name" value="F-BOX DOMAIN CONTAINING PROTEIN, EXPRESSED"/>
    <property type="match status" value="1"/>
</dbReference>
<evidence type="ECO:0000313" key="2">
    <source>
        <dbReference type="EMBL" id="TKW04665.1"/>
    </source>
</evidence>
<dbReference type="Gramene" id="TKW04665">
    <property type="protein sequence ID" value="TKW04665"/>
    <property type="gene ID" value="SEVIR_7G124300v2"/>
</dbReference>
<feature type="region of interest" description="Disordered" evidence="1">
    <location>
        <begin position="391"/>
        <end position="419"/>
    </location>
</feature>
<accession>A0A4U6TT28</accession>
<feature type="region of interest" description="Disordered" evidence="1">
    <location>
        <begin position="1"/>
        <end position="33"/>
    </location>
</feature>
<feature type="compositionally biased region" description="Low complexity" evidence="1">
    <location>
        <begin position="410"/>
        <end position="419"/>
    </location>
</feature>
<dbReference type="SUPFAM" id="SSF52047">
    <property type="entry name" value="RNI-like"/>
    <property type="match status" value="1"/>
</dbReference>
<keyword evidence="3" id="KW-1185">Reference proteome</keyword>
<dbReference type="AlphaFoldDB" id="A0A4U6TT28"/>
<dbReference type="OMA" id="YEWRWTE"/>
<dbReference type="Gene3D" id="3.80.10.10">
    <property type="entry name" value="Ribonuclease Inhibitor"/>
    <property type="match status" value="1"/>
</dbReference>
<proteinExistence type="predicted"/>
<dbReference type="EMBL" id="CM016558">
    <property type="protein sequence ID" value="TKW04665.1"/>
    <property type="molecule type" value="Genomic_DNA"/>
</dbReference>